<evidence type="ECO:0000313" key="5">
    <source>
        <dbReference type="EMBL" id="RYB94742.1"/>
    </source>
</evidence>
<evidence type="ECO:0000313" key="6">
    <source>
        <dbReference type="Proteomes" id="UP000294071"/>
    </source>
</evidence>
<feature type="region of interest" description="Disordered" evidence="3">
    <location>
        <begin position="486"/>
        <end position="516"/>
    </location>
</feature>
<evidence type="ECO:0000256" key="3">
    <source>
        <dbReference type="SAM" id="MobiDB-lite"/>
    </source>
</evidence>
<dbReference type="GO" id="GO:0009055">
    <property type="term" value="F:electron transfer activity"/>
    <property type="evidence" value="ECO:0007669"/>
    <property type="project" value="InterPro"/>
</dbReference>
<keyword evidence="2" id="KW-0186">Copper</keyword>
<dbReference type="Pfam" id="PF00127">
    <property type="entry name" value="Copper-bind"/>
    <property type="match status" value="1"/>
</dbReference>
<dbReference type="SUPFAM" id="SSF49503">
    <property type="entry name" value="Cupredoxins"/>
    <property type="match status" value="1"/>
</dbReference>
<dbReference type="Gene3D" id="2.60.40.10">
    <property type="entry name" value="Immunoglobulins"/>
    <property type="match status" value="3"/>
</dbReference>
<dbReference type="GO" id="GO:0005975">
    <property type="term" value="P:carbohydrate metabolic process"/>
    <property type="evidence" value="ECO:0007669"/>
    <property type="project" value="UniProtKB-ARBA"/>
</dbReference>
<dbReference type="InterPro" id="IPR000923">
    <property type="entry name" value="BlueCu_1"/>
</dbReference>
<dbReference type="InterPro" id="IPR013783">
    <property type="entry name" value="Ig-like_fold"/>
</dbReference>
<gene>
    <name evidence="5" type="ORF">EUA93_10525</name>
</gene>
<organism evidence="5 6">
    <name type="scientific">Nocardioides oleivorans</name>
    <dbReference type="NCBI Taxonomy" id="273676"/>
    <lineage>
        <taxon>Bacteria</taxon>
        <taxon>Bacillati</taxon>
        <taxon>Actinomycetota</taxon>
        <taxon>Actinomycetes</taxon>
        <taxon>Propionibacteriales</taxon>
        <taxon>Nocardioidaceae</taxon>
        <taxon>Nocardioides</taxon>
    </lineage>
</organism>
<dbReference type="AlphaFoldDB" id="A0A4V1RL69"/>
<feature type="compositionally biased region" description="Basic and acidic residues" evidence="3">
    <location>
        <begin position="1"/>
        <end position="21"/>
    </location>
</feature>
<dbReference type="CDD" id="cd00146">
    <property type="entry name" value="PKD"/>
    <property type="match status" value="2"/>
</dbReference>
<dbReference type="OrthoDB" id="574459at2"/>
<sequence length="596" mass="62627">MRTPFDRSPRREVSMPRDARSAARTTSRARTVLTVLALLCAVLPGAWVAATASTGSTGAAAAGRTWVVDAIDPAAGTSGLNRWESVDTGRNIVTIAVGDTVVWEFDQANQAHDLKSKPKVDPWDRDWDFHQSWVPADGAKTLSHTFTQAGTYNYECTLHAGMMEGTVIVTDDASNTAPTASPVVGLDSVTPNVLHATANATDAEGDPLSYSWDFGAGGARATTNHAMHDYSAPGQYVVRLRVSDGRGGLYAQDFPVTVAAGGGTTEPPADGALPDIDALATGGASLTAAFSTQVTTHGLLAPFAAWTAADGPLAGEATMVRRRGSTYTSLSVTGAKASTTYDQVHVHEQPCGTGNGGVHFRFDETQPFAEVNEIWPLFTTDASGASGLVGVTKPVRAGTKAVSLVVHDPADASRRLACADLAPSTSDLVYVWSFGDGTTATGADPDHTYAQPGTYTATVTVTHGSGPHAGHTSVSDSVQVVVGGGAPPTVPTLPPTVDRTPPRISTFGPRGSSSEARPTIKVRVRDRDSTVRKKDVVLRVDGRKATGTKYDAKRGLVTWRPSKALAPGRHVVRLVVRDAAGNKASKTWWFRVVRRP</sequence>
<keyword evidence="1" id="KW-0479">Metal-binding</keyword>
<dbReference type="Pfam" id="PF18911">
    <property type="entry name" value="PKD_4"/>
    <property type="match status" value="2"/>
</dbReference>
<reference evidence="5 6" key="1">
    <citation type="submission" date="2019-01" db="EMBL/GenBank/DDBJ databases">
        <title>Novel species of Nocardioides.</title>
        <authorList>
            <person name="Liu Q."/>
            <person name="Xin Y.-H."/>
        </authorList>
    </citation>
    <scope>NUCLEOTIDE SEQUENCE [LARGE SCALE GENOMIC DNA]</scope>
    <source>
        <strain evidence="5 6">CGMCC 4.6882</strain>
    </source>
</reference>
<dbReference type="Gene3D" id="2.60.40.420">
    <property type="entry name" value="Cupredoxins - blue copper proteins"/>
    <property type="match status" value="1"/>
</dbReference>
<keyword evidence="6" id="KW-1185">Reference proteome</keyword>
<dbReference type="InterPro" id="IPR035986">
    <property type="entry name" value="PKD_dom_sf"/>
</dbReference>
<evidence type="ECO:0000259" key="4">
    <source>
        <dbReference type="PROSITE" id="PS50093"/>
    </source>
</evidence>
<dbReference type="Proteomes" id="UP000294071">
    <property type="component" value="Unassembled WGS sequence"/>
</dbReference>
<dbReference type="SUPFAM" id="SSF49299">
    <property type="entry name" value="PKD domain"/>
    <property type="match status" value="2"/>
</dbReference>
<dbReference type="PROSITE" id="PS50093">
    <property type="entry name" value="PKD"/>
    <property type="match status" value="2"/>
</dbReference>
<dbReference type="InterPro" id="IPR000601">
    <property type="entry name" value="PKD_dom"/>
</dbReference>
<name>A0A4V1RL69_9ACTN</name>
<evidence type="ECO:0000256" key="1">
    <source>
        <dbReference type="ARBA" id="ARBA00022723"/>
    </source>
</evidence>
<dbReference type="InterPro" id="IPR008972">
    <property type="entry name" value="Cupredoxin"/>
</dbReference>
<accession>A0A4V1RL69</accession>
<comment type="caution">
    <text evidence="5">The sequence shown here is derived from an EMBL/GenBank/DDBJ whole genome shotgun (WGS) entry which is preliminary data.</text>
</comment>
<proteinExistence type="predicted"/>
<feature type="domain" description="PKD" evidence="4">
    <location>
        <begin position="424"/>
        <end position="466"/>
    </location>
</feature>
<dbReference type="InterPro" id="IPR022409">
    <property type="entry name" value="PKD/Chitinase_dom"/>
</dbReference>
<feature type="region of interest" description="Disordered" evidence="3">
    <location>
        <begin position="1"/>
        <end position="24"/>
    </location>
</feature>
<protein>
    <submittedName>
        <fullName evidence="5">PKD domain-containing protein</fullName>
    </submittedName>
</protein>
<dbReference type="SMART" id="SM00089">
    <property type="entry name" value="PKD"/>
    <property type="match status" value="2"/>
</dbReference>
<dbReference type="EMBL" id="SDWT01000001">
    <property type="protein sequence ID" value="RYB94742.1"/>
    <property type="molecule type" value="Genomic_DNA"/>
</dbReference>
<dbReference type="GO" id="GO:0005507">
    <property type="term" value="F:copper ion binding"/>
    <property type="evidence" value="ECO:0007669"/>
    <property type="project" value="InterPro"/>
</dbReference>
<evidence type="ECO:0000256" key="2">
    <source>
        <dbReference type="ARBA" id="ARBA00023008"/>
    </source>
</evidence>
<feature type="domain" description="PKD" evidence="4">
    <location>
        <begin position="205"/>
        <end position="265"/>
    </location>
</feature>